<dbReference type="SUPFAM" id="SSF51316">
    <property type="entry name" value="Mss4-like"/>
    <property type="match status" value="1"/>
</dbReference>
<keyword evidence="3" id="KW-0862">Zinc</keyword>
<comment type="caution">
    <text evidence="6">The sequence shown here is derived from an EMBL/GenBank/DDBJ whole genome shotgun (WGS) entry which is preliminary data.</text>
</comment>
<dbReference type="AlphaFoldDB" id="A0A507R379"/>
<keyword evidence="2" id="KW-0479">Metal-binding</keyword>
<keyword evidence="4" id="KW-0456">Lyase</keyword>
<comment type="similarity">
    <text evidence="1">Belongs to the Gfa family.</text>
</comment>
<evidence type="ECO:0000256" key="2">
    <source>
        <dbReference type="ARBA" id="ARBA00022723"/>
    </source>
</evidence>
<dbReference type="PANTHER" id="PTHR33337">
    <property type="entry name" value="GFA DOMAIN-CONTAINING PROTEIN"/>
    <property type="match status" value="1"/>
</dbReference>
<evidence type="ECO:0000256" key="3">
    <source>
        <dbReference type="ARBA" id="ARBA00022833"/>
    </source>
</evidence>
<proteinExistence type="inferred from homology"/>
<feature type="domain" description="CENP-V/GFA" evidence="5">
    <location>
        <begin position="6"/>
        <end position="123"/>
    </location>
</feature>
<evidence type="ECO:0000259" key="5">
    <source>
        <dbReference type="PROSITE" id="PS51891"/>
    </source>
</evidence>
<name>A0A507R379_MONPU</name>
<dbReference type="Pfam" id="PF04828">
    <property type="entry name" value="GFA"/>
    <property type="match status" value="1"/>
</dbReference>
<organism evidence="6 7">
    <name type="scientific">Monascus purpureus</name>
    <name type="common">Red mold</name>
    <name type="synonym">Monascus anka</name>
    <dbReference type="NCBI Taxonomy" id="5098"/>
    <lineage>
        <taxon>Eukaryota</taxon>
        <taxon>Fungi</taxon>
        <taxon>Dikarya</taxon>
        <taxon>Ascomycota</taxon>
        <taxon>Pezizomycotina</taxon>
        <taxon>Eurotiomycetes</taxon>
        <taxon>Eurotiomycetidae</taxon>
        <taxon>Eurotiales</taxon>
        <taxon>Aspergillaceae</taxon>
        <taxon>Monascus</taxon>
    </lineage>
</organism>
<dbReference type="EMBL" id="VIFY01000017">
    <property type="protein sequence ID" value="TQB75656.1"/>
    <property type="molecule type" value="Genomic_DNA"/>
</dbReference>
<keyword evidence="7" id="KW-1185">Reference proteome</keyword>
<sequence length="148" mass="16449">MSQKSYTGSCLCGDIKYRIDLPSAEPPKVFLCHCTTCKRYTSSGFSANIIIPKPNCHYTKGSPKVYLGENDTGGIVRREFCGNCGASLLSKPSDDRGVIFVKSGTLDGEFREECRELGGEIYYHRKDGWVDGMKEEGVLRINGMPQDY</sequence>
<gene>
    <name evidence="6" type="ORF">MPDQ_002274</name>
</gene>
<dbReference type="GO" id="GO:0046872">
    <property type="term" value="F:metal ion binding"/>
    <property type="evidence" value="ECO:0007669"/>
    <property type="project" value="UniProtKB-KW"/>
</dbReference>
<dbReference type="InterPro" id="IPR006913">
    <property type="entry name" value="CENP-V/GFA"/>
</dbReference>
<dbReference type="Gene3D" id="3.90.1590.10">
    <property type="entry name" value="glutathione-dependent formaldehyde- activating enzyme (gfa)"/>
    <property type="match status" value="1"/>
</dbReference>
<accession>A0A507R379</accession>
<protein>
    <recommendedName>
        <fullName evidence="5">CENP-V/GFA domain-containing protein</fullName>
    </recommendedName>
</protein>
<dbReference type="GO" id="GO:0016846">
    <property type="term" value="F:carbon-sulfur lyase activity"/>
    <property type="evidence" value="ECO:0007669"/>
    <property type="project" value="InterPro"/>
</dbReference>
<dbReference type="OrthoDB" id="9985472at2759"/>
<dbReference type="InterPro" id="IPR011057">
    <property type="entry name" value="Mss4-like_sf"/>
</dbReference>
<evidence type="ECO:0000256" key="1">
    <source>
        <dbReference type="ARBA" id="ARBA00005495"/>
    </source>
</evidence>
<evidence type="ECO:0000256" key="4">
    <source>
        <dbReference type="ARBA" id="ARBA00023239"/>
    </source>
</evidence>
<dbReference type="STRING" id="5098.A0A507R379"/>
<dbReference type="Proteomes" id="UP000319663">
    <property type="component" value="Unassembled WGS sequence"/>
</dbReference>
<evidence type="ECO:0000313" key="6">
    <source>
        <dbReference type="EMBL" id="TQB75656.1"/>
    </source>
</evidence>
<dbReference type="PROSITE" id="PS51891">
    <property type="entry name" value="CENP_V_GFA"/>
    <property type="match status" value="1"/>
</dbReference>
<evidence type="ECO:0000313" key="7">
    <source>
        <dbReference type="Proteomes" id="UP000319663"/>
    </source>
</evidence>
<dbReference type="PANTHER" id="PTHR33337:SF36">
    <property type="entry name" value="DUF636 DOMAIN PROTEIN (AFU_ORTHOLOGUE AFUA_3G01340)"/>
    <property type="match status" value="1"/>
</dbReference>
<reference evidence="6 7" key="1">
    <citation type="submission" date="2019-06" db="EMBL/GenBank/DDBJ databases">
        <title>Wine fermentation using esterase from Monascus purpureus.</title>
        <authorList>
            <person name="Geng C."/>
            <person name="Zhang Y."/>
        </authorList>
    </citation>
    <scope>NUCLEOTIDE SEQUENCE [LARGE SCALE GENOMIC DNA]</scope>
    <source>
        <strain evidence="6">HQ1</strain>
    </source>
</reference>